<organism evidence="42 94">
    <name type="scientific">Listeria monocytogenes</name>
    <dbReference type="NCBI Taxonomy" id="1639"/>
    <lineage>
        <taxon>Bacteria</taxon>
        <taxon>Bacillati</taxon>
        <taxon>Bacillota</taxon>
        <taxon>Bacilli</taxon>
        <taxon>Bacillales</taxon>
        <taxon>Listeriaceae</taxon>
        <taxon>Listeria</taxon>
    </lineage>
</organism>
<evidence type="ECO:0000313" key="27">
    <source>
        <dbReference type="EMBL" id="EAH3295795.1"/>
    </source>
</evidence>
<dbReference type="EMBL" id="MJTJ01000021">
    <property type="protein sequence ID" value="OET48141.1"/>
    <property type="molecule type" value="Genomic_DNA"/>
</dbReference>
<reference evidence="48 95" key="1">
    <citation type="submission" date="2016-09" db="EMBL/GenBank/DDBJ databases">
        <title>100K Listeria isolates.</title>
        <authorList>
            <person name="Chen P."/>
            <person name="Weimer B.C."/>
            <person name="Kong N."/>
            <person name="Huang B."/>
        </authorList>
    </citation>
    <scope>NUCLEOTIDE SEQUENCE [LARGE SCALE GENOMIC DNA]</scope>
    <source>
        <strain evidence="48 95">BCW_2383</strain>
    </source>
</reference>
<evidence type="ECO:0000313" key="62">
    <source>
        <dbReference type="Proteomes" id="UP000368512"/>
    </source>
</evidence>
<evidence type="ECO:0000313" key="60">
    <source>
        <dbReference type="Proteomes" id="UP000364988"/>
    </source>
</evidence>
<dbReference type="EMBL" id="AABGUK010000005">
    <property type="protein sequence ID" value="EAH4242808.1"/>
    <property type="molecule type" value="Genomic_DNA"/>
</dbReference>
<evidence type="ECO:0000313" key="42">
    <source>
        <dbReference type="EMBL" id="HAB8557530.1"/>
    </source>
</evidence>
<dbReference type="Proteomes" id="UP000540117">
    <property type="component" value="Unassembled WGS sequence"/>
</dbReference>
<evidence type="ECO:0000313" key="59">
    <source>
        <dbReference type="Proteomes" id="UP000358545"/>
    </source>
</evidence>
<dbReference type="Proteomes" id="UP000272537">
    <property type="component" value="Unassembled WGS sequence"/>
</dbReference>
<evidence type="ECO:0000313" key="5">
    <source>
        <dbReference type="EMBL" id="EAC7482011.1"/>
    </source>
</evidence>
<dbReference type="InterPro" id="IPR036291">
    <property type="entry name" value="NAD(P)-bd_dom_sf"/>
</dbReference>
<dbReference type="KEGG" id="lmok:CQ02_12160"/>
<evidence type="ECO:0000313" key="29">
    <source>
        <dbReference type="EMBL" id="EAK8897967.1"/>
    </source>
</evidence>
<dbReference type="KEGG" id="lmv:Y193_03755"/>
<dbReference type="EMBL" id="AAAJWF010000013">
    <property type="protein sequence ID" value="EAC7482011.1"/>
    <property type="molecule type" value="Genomic_DNA"/>
</dbReference>
<dbReference type="EMBL" id="DAAJZA010000017">
    <property type="protein sequence ID" value="HAC1756270.1"/>
    <property type="molecule type" value="Genomic_DNA"/>
</dbReference>
<dbReference type="Proteomes" id="UP000467347">
    <property type="component" value="Unassembled WGS sequence"/>
</dbReference>
<evidence type="ECO:0000313" key="76">
    <source>
        <dbReference type="Proteomes" id="UP000478704"/>
    </source>
</evidence>
<dbReference type="Proteomes" id="UP000364988">
    <property type="component" value="Unassembled WGS sequence"/>
</dbReference>
<dbReference type="Proteomes" id="UP000368512">
    <property type="component" value="Unassembled WGS sequence"/>
</dbReference>
<evidence type="ECO:0000313" key="71">
    <source>
        <dbReference type="Proteomes" id="UP000427828"/>
    </source>
</evidence>
<dbReference type="Proteomes" id="UP000533021">
    <property type="component" value="Unassembled WGS sequence"/>
</dbReference>
<dbReference type="EMBL" id="AABAWE010000016">
    <property type="protein sequence ID" value="EAG2088771.1"/>
    <property type="molecule type" value="Genomic_DNA"/>
</dbReference>
<dbReference type="EMBL" id="AAAKQF010000016">
    <property type="protein sequence ID" value="EAC9041533.1"/>
    <property type="molecule type" value="Genomic_DNA"/>
</dbReference>
<evidence type="ECO:0000313" key="39">
    <source>
        <dbReference type="EMBL" id="EDO0987285.1"/>
    </source>
</evidence>
<evidence type="ECO:0000313" key="12">
    <source>
        <dbReference type="EMBL" id="EAE2355569.1"/>
    </source>
</evidence>
<reference evidence="42" key="8">
    <citation type="submission" date="2020-01" db="EMBL/GenBank/DDBJ databases">
        <authorList>
            <consortium name="NCBI Pathogen Detection Project"/>
        </authorList>
    </citation>
    <scope>NUCLEOTIDE SEQUENCE</scope>
    <source>
        <strain evidence="41">09CEB371LM</strain>
        <strain evidence="46">2017-325981-023-01</strain>
        <strain evidence="42">CFIAFB20100120</strain>
        <strain evidence="44">CFIAFB20170037</strain>
        <strain evidence="43">CFIAFB20170045</strain>
        <strain evidence="45">DMG1500109</strain>
    </source>
</reference>
<evidence type="ECO:0000313" key="78">
    <source>
        <dbReference type="Proteomes" id="UP000489121"/>
    </source>
</evidence>
<dbReference type="Proteomes" id="UP000345329">
    <property type="component" value="Unassembled WGS sequence"/>
</dbReference>
<reference evidence="52 54" key="4">
    <citation type="submission" date="2018-06" db="EMBL/GenBank/DDBJ databases">
        <authorList>
            <consortium name="PulseNet: The National Subtyping Network for Foodborne Disease Surveillance"/>
            <person name="Tarr C.L."/>
            <person name="Trees E."/>
            <person name="Katz L.S."/>
            <person name="Carleton-Romer H.A."/>
            <person name="Stroika S."/>
            <person name="Kucerova Z."/>
            <person name="Roache K.F."/>
            <person name="Sabol A.L."/>
            <person name="Besser J."/>
            <person name="Gerner-Smidt P."/>
        </authorList>
    </citation>
    <scope>NUCLEOTIDE SEQUENCE [LARGE SCALE GENOMIC DNA]</scope>
    <source>
        <strain evidence="2 54">2015L-6227</strain>
        <strain evidence="12 52">PNUSAL000134</strain>
        <strain evidence="6 58">PNUSAL000910</strain>
        <strain evidence="14 59">PNUSAL002180</strain>
        <strain evidence="15 75">PNUSAL002298</strain>
        <strain evidence="29 57">PNUSAL004402</strain>
        <strain evidence="36 78">PNUSAL005692</strain>
    </source>
</reference>
<evidence type="ECO:0000313" key="64">
    <source>
        <dbReference type="Proteomes" id="UP000379076"/>
    </source>
</evidence>
<evidence type="ECO:0000313" key="66">
    <source>
        <dbReference type="Proteomes" id="UP000393182"/>
    </source>
</evidence>
<evidence type="ECO:0000313" key="89">
    <source>
        <dbReference type="Proteomes" id="UP000549379"/>
    </source>
</evidence>
<dbReference type="Proteomes" id="UP000522199">
    <property type="component" value="Unassembled WGS sequence"/>
</dbReference>
<evidence type="ECO:0000313" key="23">
    <source>
        <dbReference type="EMBL" id="EAG6990581.1"/>
    </source>
</evidence>
<evidence type="ECO:0000313" key="30">
    <source>
        <dbReference type="EMBL" id="EAK9317730.1"/>
    </source>
</evidence>
<dbReference type="Proteomes" id="UP000354255">
    <property type="component" value="Unassembled WGS sequence"/>
</dbReference>
<dbReference type="Proteomes" id="UP000548278">
    <property type="component" value="Unassembled WGS sequence"/>
</dbReference>
<evidence type="ECO:0000313" key="69">
    <source>
        <dbReference type="Proteomes" id="UP000410967"/>
    </source>
</evidence>
<feature type="domain" description="NAD(P)-binding" evidence="1">
    <location>
        <begin position="7"/>
        <end position="187"/>
    </location>
</feature>
<evidence type="ECO:0000313" key="63">
    <source>
        <dbReference type="Proteomes" id="UP000376505"/>
    </source>
</evidence>
<dbReference type="Proteomes" id="UP000398321">
    <property type="component" value="Unassembled WGS sequence"/>
</dbReference>
<dbReference type="Proteomes" id="UP000478704">
    <property type="component" value="Unassembled WGS sequence"/>
</dbReference>
<dbReference type="SUPFAM" id="SSF51735">
    <property type="entry name" value="NAD(P)-binding Rossmann-fold domains"/>
    <property type="match status" value="1"/>
</dbReference>
<dbReference type="EC" id="4.-.-.-" evidence="49"/>
<evidence type="ECO:0000313" key="8">
    <source>
        <dbReference type="EMBL" id="EAD3793713.1"/>
    </source>
</evidence>
<evidence type="ECO:0000313" key="67">
    <source>
        <dbReference type="Proteomes" id="UP000398321"/>
    </source>
</evidence>
<protein>
    <submittedName>
        <fullName evidence="42">NAD(P)H-binding protein</fullName>
    </submittedName>
    <submittedName>
        <fullName evidence="48">NAD-dependent dehydratase</fullName>
    </submittedName>
    <submittedName>
        <fullName evidence="41">SDR family NAD(P)-dependent oxidoreductase</fullName>
    </submittedName>
    <submittedName>
        <fullName evidence="2">SDR family oxidoreductase</fullName>
    </submittedName>
    <submittedName>
        <fullName evidence="49">Sugar epimerase YhfK</fullName>
        <ecNumber evidence="49">4.-.-.-</ecNumber>
    </submittedName>
</protein>
<dbReference type="Proteomes" id="UP000544530">
    <property type="component" value="Unassembled WGS sequence"/>
</dbReference>
<evidence type="ECO:0000313" key="88">
    <source>
        <dbReference type="Proteomes" id="UP000548278"/>
    </source>
</evidence>
<dbReference type="EMBL" id="AABCVX010000007">
    <property type="protein sequence ID" value="EAG6170308.1"/>
    <property type="molecule type" value="Genomic_DNA"/>
</dbReference>
<evidence type="ECO:0000313" key="38">
    <source>
        <dbReference type="EMBL" id="EDN9837887.1"/>
    </source>
</evidence>
<evidence type="ECO:0000313" key="93">
    <source>
        <dbReference type="Proteomes" id="UP000843775"/>
    </source>
</evidence>
<evidence type="ECO:0000313" key="22">
    <source>
        <dbReference type="EMBL" id="EAG6170308.1"/>
    </source>
</evidence>
<dbReference type="EMBL" id="AACKDQ010000028">
    <property type="protein sequence ID" value="EAK9317730.1"/>
    <property type="molecule type" value="Genomic_DNA"/>
</dbReference>
<dbReference type="Proteomes" id="UP000528151">
    <property type="component" value="Unassembled WGS sequence"/>
</dbReference>
<dbReference type="EMBL" id="AABEMN010000030">
    <property type="protein sequence ID" value="EAG9521047.1"/>
    <property type="molecule type" value="Genomic_DNA"/>
</dbReference>
<reference evidence="65 67" key="6">
    <citation type="submission" date="2019-07" db="EMBL/GenBank/DDBJ databases">
        <authorList>
            <consortium name="GenomeTrakr: Next Generation Sequencing Network for Food Pathogen Tracability"/>
        </authorList>
    </citation>
    <scope>NUCLEOTIDE SEQUENCE [LARGE SCALE GENOMIC DNA]</scope>
    <source>
        <strain evidence="19 89">10B02965A-1</strain>
        <strain evidence="5 62">CFSAN008042</strain>
        <strain evidence="21 82">CFSAN063727</strain>
        <strain evidence="37 72">CFSAN102901</strain>
        <strain evidence="11 64">FDA00006494</strain>
        <strain evidence="3 61">FDA00007096</strain>
        <strain evidence="7 68">FDA00008584</strain>
        <strain evidence="17">FDA00011243</strain>
        <strain evidence="4 51">FDA00013332</strain>
        <strain evidence="10 55">FDA00013853</strain>
        <strain evidence="31 70">FDA00014336</strain>
        <strain evidence="33 65">FDA00014370</strain>
        <strain evidence="32 67">FDA00014392</strain>
        <strain evidence="40">FDA00015054</strain>
        <strain evidence="20 85">FDA1005580-S054-001</strain>
        <strain evidence="76">FDA1090798-S029-001</strain>
        <strain evidence="77">FDA956581-098-004</strain>
        <strain evidence="18 80">FDA960927-006-004</strain>
        <strain evidence="22 90">FLAG-38921</strain>
        <strain evidence="34 71">FLAG-51482A</strain>
        <strain evidence="16 53">FLAG-54356</strain>
        <strain evidence="9 63">FSIS31901579</strain>
        <strain evidence="28 81">LS1344</strain>
        <strain evidence="38 73">OSF101448</strain>
        <strain evidence="8 56">VA-WGS-00405</strain>
    </source>
</reference>
<dbReference type="Proteomes" id="UP000331186">
    <property type="component" value="Unassembled WGS sequence"/>
</dbReference>
<evidence type="ECO:0000313" key="95">
    <source>
        <dbReference type="Proteomes" id="UP000852906"/>
    </source>
</evidence>
<evidence type="ECO:0000313" key="83">
    <source>
        <dbReference type="Proteomes" id="UP000530452"/>
    </source>
</evidence>
<evidence type="ECO:0000313" key="14">
    <source>
        <dbReference type="EMBL" id="EAG0866299.1"/>
    </source>
</evidence>
<reference evidence="49 50" key="2">
    <citation type="journal article" date="2018" name="BMC Genomics">
        <title>Genes significantly associated with lineage II food isolates of Listeria monocytogenes.</title>
        <authorList>
            <person name="Pirone-Davies C."/>
            <person name="Chen Y."/>
            <person name="Pightling A."/>
            <person name="Ryan G."/>
            <person name="Wang Y."/>
            <person name="Yao K."/>
            <person name="Hoffmann M."/>
            <person name="Allard M.W."/>
        </authorList>
    </citation>
    <scope>NUCLEOTIDE SEQUENCE [LARGE SCALE GENOMIC DNA]</scope>
    <source>
        <strain evidence="49 50">PNUSAL000550</strain>
    </source>
</reference>
<evidence type="ECO:0000313" key="58">
    <source>
        <dbReference type="Proteomes" id="UP000354255"/>
    </source>
</evidence>
<evidence type="ECO:0000313" key="36">
    <source>
        <dbReference type="EMBL" id="ECY9784334.1"/>
    </source>
</evidence>
<reference evidence="13 66" key="5">
    <citation type="submission" date="2019-03" db="EMBL/GenBank/DDBJ databases">
        <authorList>
            <person name="Ashton P.M."/>
            <person name="Dallman T."/>
            <person name="Nair S."/>
            <person name="De Pinna E."/>
            <person name="Peters T."/>
            <person name="Grant K."/>
        </authorList>
    </citation>
    <scope>NUCLEOTIDE SEQUENCE [LARGE SCALE GENOMIC DNA]</scope>
    <source>
        <strain evidence="26 84">282333</strain>
        <strain evidence="27 83">282352</strain>
        <strain evidence="25 87">289003</strain>
        <strain evidence="39 74">788324</strain>
        <strain evidence="13">RL15000286</strain>
    </source>
</reference>
<evidence type="ECO:0000313" key="2">
    <source>
        <dbReference type="EMBL" id="EAC4553796.1"/>
    </source>
</evidence>
<dbReference type="Proteomes" id="UP000844415">
    <property type="component" value="Unassembled WGS sequence"/>
</dbReference>
<dbReference type="EMBL" id="AACJYH010000007">
    <property type="protein sequence ID" value="EAK8897967.1"/>
    <property type="molecule type" value="Genomic_DNA"/>
</dbReference>
<dbReference type="EMBL" id="AAHZFN010000003">
    <property type="protein sequence ID" value="ECB9472574.1"/>
    <property type="molecule type" value="Genomic_DNA"/>
</dbReference>
<evidence type="ECO:0000313" key="56">
    <source>
        <dbReference type="Proteomes" id="UP000345329"/>
    </source>
</evidence>
<gene>
    <name evidence="49" type="primary">yhfk</name>
    <name evidence="14" type="ORF">A8L61_03270</name>
    <name evidence="23" type="ORF">AB917_08265</name>
    <name evidence="2" type="ORF">ABZ57_15050</name>
    <name evidence="48" type="ORF">AJL21_14740</name>
    <name evidence="11" type="ORF">ART25_12065</name>
    <name evidence="3" type="ORF">ARY78_09685</name>
    <name evidence="18" type="ORF">B1N52_12210</name>
    <name evidence="17" type="ORF">B1S26_13250</name>
    <name evidence="19" type="ORF">B5K54_15020</name>
    <name evidence="15" type="ORF">BB997_11305</name>
    <name evidence="34" type="ORF">BCZ19_15620</name>
    <name evidence="16" type="ORF">BCZ21_16165</name>
    <name evidence="21" type="ORF">CA369_09425</name>
    <name evidence="20" type="ORF">CAV64_12585</name>
    <name evidence="24" type="ORF">CW845_14390</name>
    <name evidence="26" type="ORF">D4920_15595</name>
    <name evidence="25" type="ORF">D4B11_14860</name>
    <name evidence="27" type="ORF">D5N24_15450</name>
    <name evidence="29" type="ORF">D7104_09705</name>
    <name evidence="22" type="ORF">DCT16_13085</name>
    <name evidence="5" type="ORF">DQ70_15105</name>
    <name evidence="4" type="ORF">DU018_14915</name>
    <name evidence="49" type="ORF">DYZ80_02956</name>
    <name evidence="13" type="ORF">E1W56_15340</name>
    <name evidence="28" type="ORF">E5F58_12505</name>
    <name evidence="10" type="ORF">EX365_11280</name>
    <name evidence="9" type="ORF">EXZ73_15520</name>
    <name evidence="35" type="ORF">F6436_08035</name>
    <name evidence="36" type="ORF">F6515_15265</name>
    <name evidence="30" type="ORF">FA835_11495</name>
    <name evidence="32" type="ORF">FLQ97_08200</name>
    <name evidence="31" type="ORF">FLR03_02640</name>
    <name evidence="33" type="ORF">FNX40_12575</name>
    <name evidence="39" type="ORF">FV747_14895</name>
    <name evidence="40" type="ORF">G3O21_002906</name>
    <name evidence="41" type="ORF">GHH22_15020</name>
    <name evidence="45" type="ORF">GI949_14960</name>
    <name evidence="38" type="ORF">GJW51_14570</name>
    <name evidence="37" type="ORF">GQG13_13195</name>
    <name evidence="42" type="ORF">GYS09_09520</name>
    <name evidence="43" type="ORF">GYX23_10055</name>
    <name evidence="44" type="ORF">GYY14_09835</name>
    <name evidence="46" type="ORF">HQN34_002446</name>
    <name evidence="47" type="ORF">HZJ64_13775</name>
    <name evidence="6" type="ORF">KV70_15115</name>
    <name evidence="7" type="ORF">QD52_13115</name>
    <name evidence="8" type="ORF">UI29_13205</name>
    <name evidence="12" type="ORF">Y261_14620</name>
</gene>
<evidence type="ECO:0000313" key="37">
    <source>
        <dbReference type="EMBL" id="EDN7716073.1"/>
    </source>
</evidence>
<dbReference type="EMBL" id="AAAQQZ010000006">
    <property type="protein sequence ID" value="EAE1339647.1"/>
    <property type="molecule type" value="Genomic_DNA"/>
</dbReference>
<dbReference type="Proteomes" id="UP000344343">
    <property type="component" value="Unassembled WGS sequence"/>
</dbReference>
<evidence type="ECO:0000313" key="18">
    <source>
        <dbReference type="EMBL" id="EAG2515927.1"/>
    </source>
</evidence>
<comment type="caution">
    <text evidence="42">The sequence shown here is derived from an EMBL/GenBank/DDBJ whole genome shotgun (WGS) entry which is preliminary data.</text>
</comment>
<dbReference type="Proteomes" id="UP000379076">
    <property type="component" value="Unassembled WGS sequence"/>
</dbReference>
<dbReference type="Pfam" id="PF13460">
    <property type="entry name" value="NAD_binding_10"/>
    <property type="match status" value="1"/>
</dbReference>
<evidence type="ECO:0000313" key="81">
    <source>
        <dbReference type="Proteomes" id="UP000527632"/>
    </source>
</evidence>
<evidence type="ECO:0000313" key="86">
    <source>
        <dbReference type="Proteomes" id="UP000544530"/>
    </source>
</evidence>
<dbReference type="Proteomes" id="UP000337746">
    <property type="component" value="Unassembled WGS sequence"/>
</dbReference>
<evidence type="ECO:0000313" key="34">
    <source>
        <dbReference type="EMBL" id="ECX6926080.1"/>
    </source>
</evidence>
<evidence type="ECO:0000313" key="82">
    <source>
        <dbReference type="Proteomes" id="UP000528151"/>
    </source>
</evidence>
<evidence type="ECO:0000313" key="50">
    <source>
        <dbReference type="Proteomes" id="UP000272537"/>
    </source>
</evidence>
<dbReference type="Proteomes" id="UP000393182">
    <property type="component" value="Unassembled WGS sequence"/>
</dbReference>
<evidence type="ECO:0000313" key="44">
    <source>
        <dbReference type="EMBL" id="HAC0275669.1"/>
    </source>
</evidence>
<evidence type="ECO:0000313" key="24">
    <source>
        <dbReference type="EMBL" id="EAG9388682.1"/>
    </source>
</evidence>
<dbReference type="EMBL" id="AANEHK010000026">
    <property type="protein sequence ID" value="EDO0987285.1"/>
    <property type="molecule type" value="Genomic_DNA"/>
</dbReference>
<dbReference type="EMBL" id="AAAIXK010000005">
    <property type="protein sequence ID" value="EAC5550699.1"/>
    <property type="molecule type" value="Genomic_DNA"/>
</dbReference>
<dbReference type="EMBL" id="AALGDA010000094">
    <property type="protein sequence ID" value="ECY9784334.1"/>
    <property type="molecule type" value="Genomic_DNA"/>
</dbReference>
<evidence type="ECO:0000313" key="3">
    <source>
        <dbReference type="EMBL" id="EAC5550699.1"/>
    </source>
</evidence>
<evidence type="ECO:0000313" key="52">
    <source>
        <dbReference type="Proteomes" id="UP000336166"/>
    </source>
</evidence>
<evidence type="ECO:0000313" key="20">
    <source>
        <dbReference type="EMBL" id="EAG4332079.1"/>
    </source>
</evidence>
<dbReference type="EMBL" id="AALAQH010000016">
    <property type="protein sequence ID" value="ECX6926080.1"/>
    <property type="molecule type" value="Genomic_DNA"/>
</dbReference>
<evidence type="ECO:0000313" key="94">
    <source>
        <dbReference type="Proteomes" id="UP000844415"/>
    </source>
</evidence>
<evidence type="ECO:0000313" key="57">
    <source>
        <dbReference type="Proteomes" id="UP000350032"/>
    </source>
</evidence>
<dbReference type="EMBL" id="AABDGJ010000005">
    <property type="protein sequence ID" value="EAG6990581.1"/>
    <property type="molecule type" value="Genomic_DNA"/>
</dbReference>
<evidence type="ECO:0000313" key="25">
    <source>
        <dbReference type="EMBL" id="EAG9521047.1"/>
    </source>
</evidence>
<evidence type="ECO:0000313" key="55">
    <source>
        <dbReference type="Proteomes" id="UP000344343"/>
    </source>
</evidence>
<accession>A0A0B8R472</accession>
<evidence type="ECO:0000313" key="28">
    <source>
        <dbReference type="EMBL" id="EAH4242808.1"/>
    </source>
</evidence>
<dbReference type="Proteomes" id="UP000410967">
    <property type="component" value="Unassembled WGS sequence"/>
</dbReference>
<keyword evidence="49" id="KW-0456">Lyase</keyword>
<evidence type="ECO:0000313" key="16">
    <source>
        <dbReference type="EMBL" id="EAG2088771.1"/>
    </source>
</evidence>
<dbReference type="EMBL" id="AANCRK010000007">
    <property type="protein sequence ID" value="EDN7716073.1"/>
    <property type="molecule type" value="Genomic_DNA"/>
</dbReference>
<evidence type="ECO:0000313" key="80">
    <source>
        <dbReference type="Proteomes" id="UP000525850"/>
    </source>
</evidence>
<evidence type="ECO:0000313" key="79">
    <source>
        <dbReference type="Proteomes" id="UP000522199"/>
    </source>
</evidence>
<evidence type="ECO:0000313" key="75">
    <source>
        <dbReference type="Proteomes" id="UP000478682"/>
    </source>
</evidence>
<dbReference type="EMBL" id="DAAJCS010000007">
    <property type="protein sequence ID" value="HAC0013343.1"/>
    <property type="molecule type" value="Genomic_DNA"/>
</dbReference>
<dbReference type="EMBL" id="AABEKY010000011">
    <property type="protein sequence ID" value="EAG9388682.1"/>
    <property type="molecule type" value="Genomic_DNA"/>
</dbReference>
<dbReference type="CDD" id="cd05243">
    <property type="entry name" value="SDR_a5"/>
    <property type="match status" value="1"/>
</dbReference>
<dbReference type="EMBL" id="AAALRN010000007">
    <property type="protein sequence ID" value="EAD1186021.1"/>
    <property type="molecule type" value="Genomic_DNA"/>
</dbReference>
<dbReference type="Proteomes" id="UP000478682">
    <property type="component" value="Unassembled WGS sequence"/>
</dbReference>
<dbReference type="InterPro" id="IPR016040">
    <property type="entry name" value="NAD(P)-bd_dom"/>
</dbReference>
<evidence type="ECO:0000313" key="90">
    <source>
        <dbReference type="Proteomes" id="UP000566721"/>
    </source>
</evidence>
<dbReference type="RefSeq" id="WP_003725586.1">
    <property type="nucleotide sequence ID" value="NC_021824.1"/>
</dbReference>
<name>A0A0B8R472_LISMN</name>
<evidence type="ECO:0000313" key="11">
    <source>
        <dbReference type="EMBL" id="EAE1339647.1"/>
    </source>
</evidence>
<dbReference type="Proteomes" id="UP000841146">
    <property type="component" value="Unassembled WGS sequence"/>
</dbReference>
<dbReference type="Proteomes" id="UP000852906">
    <property type="component" value="Unassembled WGS sequence"/>
</dbReference>
<dbReference type="EMBL" id="DAAEEB010000015">
    <property type="protein sequence ID" value="HAA8054448.1"/>
    <property type="molecule type" value="Genomic_DNA"/>
</dbReference>
<evidence type="ECO:0000313" key="73">
    <source>
        <dbReference type="Proteomes" id="UP000467347"/>
    </source>
</evidence>
<dbReference type="Proteomes" id="UP000527632">
    <property type="component" value="Unassembled WGS sequence"/>
</dbReference>
<reference evidence="35 60" key="7">
    <citation type="submission" date="2019-09" db="EMBL/GenBank/DDBJ databases">
        <authorList>
            <consortium name="GenomeTrakr network: Whole genome sequencing for foodborne pathogen traceback"/>
        </authorList>
    </citation>
    <scope>NUCLEOTIDE SEQUENCE [LARGE SCALE GENOMIC DNA]</scope>
    <source>
        <strain evidence="23 88">CFSAN004300</strain>
        <strain evidence="24 79">CFSAN072474</strain>
        <strain evidence="35 60">FLAG-55987</strain>
        <strain evidence="30 69">PHLUSALM00088</strain>
    </source>
</reference>
<evidence type="ECO:0000313" key="70">
    <source>
        <dbReference type="Proteomes" id="UP000423131"/>
    </source>
</evidence>
<dbReference type="EMBL" id="AAASLB010000014">
    <property type="protein sequence ID" value="EAE4943418.1"/>
    <property type="molecule type" value="Genomic_DNA"/>
</dbReference>
<dbReference type="EMBL" id="JACAVN010000014">
    <property type="protein sequence ID" value="NYA02903.1"/>
    <property type="molecule type" value="Genomic_DNA"/>
</dbReference>
<dbReference type="AlphaFoldDB" id="A0A0B8R472"/>
<dbReference type="EMBL" id="AAAMZD010000007">
    <property type="protein sequence ID" value="EAD3793713.1"/>
    <property type="molecule type" value="Genomic_DNA"/>
</dbReference>
<evidence type="ECO:0000313" key="87">
    <source>
        <dbReference type="Proteomes" id="UP000546397"/>
    </source>
</evidence>
<dbReference type="Proteomes" id="UP000525850">
    <property type="component" value="Unassembled WGS sequence"/>
</dbReference>
<evidence type="ECO:0000313" key="54">
    <source>
        <dbReference type="Proteomes" id="UP000339309"/>
    </source>
</evidence>
<dbReference type="EMBL" id="AALEDS010000006">
    <property type="protein sequence ID" value="ECY6544275.1"/>
    <property type="molecule type" value="Genomic_DNA"/>
</dbReference>
<evidence type="ECO:0000313" key="41">
    <source>
        <dbReference type="EMBL" id="HAA8054448.1"/>
    </source>
</evidence>
<dbReference type="EMBL" id="AANPAU010000014">
    <property type="protein sequence ID" value="EDP8515445.1"/>
    <property type="molecule type" value="Genomic_DNA"/>
</dbReference>
<evidence type="ECO:0000313" key="6">
    <source>
        <dbReference type="EMBL" id="EAC9041533.1"/>
    </source>
</evidence>
<dbReference type="EMBL" id="AAANYN010000042">
    <property type="protein sequence ID" value="EAD5775682.1"/>
    <property type="molecule type" value="Genomic_DNA"/>
</dbReference>
<evidence type="ECO:0000313" key="15">
    <source>
        <dbReference type="EMBL" id="EAG1894197.1"/>
    </source>
</evidence>
<dbReference type="EMBL" id="AABBZO010000010">
    <property type="protein sequence ID" value="EAG4462505.1"/>
    <property type="molecule type" value="Genomic_DNA"/>
</dbReference>
<evidence type="ECO:0000259" key="1">
    <source>
        <dbReference type="Pfam" id="PF13460"/>
    </source>
</evidence>
<evidence type="ECO:0000313" key="49">
    <source>
        <dbReference type="EMBL" id="RKA04919.1"/>
    </source>
</evidence>
<dbReference type="EMBL" id="AABATR010000006">
    <property type="protein sequence ID" value="EAG1894197.1"/>
    <property type="molecule type" value="Genomic_DNA"/>
</dbReference>
<evidence type="ECO:0000313" key="40">
    <source>
        <dbReference type="EMBL" id="EDP8515445.1"/>
    </source>
</evidence>
<dbReference type="Proteomes" id="UP000489121">
    <property type="component" value="Unassembled WGS sequence"/>
</dbReference>
<dbReference type="Proteomes" id="UP000365297">
    <property type="component" value="Unassembled WGS sequence"/>
</dbReference>
<dbReference type="PANTHER" id="PTHR15020:SF50">
    <property type="entry name" value="UPF0659 PROTEIN YMR090W"/>
    <property type="match status" value="1"/>
</dbReference>
<evidence type="ECO:0000313" key="31">
    <source>
        <dbReference type="EMBL" id="ECB9472574.1"/>
    </source>
</evidence>
<evidence type="ECO:0000313" key="74">
    <source>
        <dbReference type="Proteomes" id="UP000467536"/>
    </source>
</evidence>
<evidence type="ECO:0000313" key="77">
    <source>
        <dbReference type="Proteomes" id="UP000481141"/>
    </source>
</evidence>
<evidence type="ECO:0000313" key="33">
    <source>
        <dbReference type="EMBL" id="ECC1557637.1"/>
    </source>
</evidence>
<dbReference type="EMBL" id="AABAYG010000006">
    <property type="protein sequence ID" value="EAG2246371.1"/>
    <property type="molecule type" value="Genomic_DNA"/>
</dbReference>
<evidence type="ECO:0000313" key="17">
    <source>
        <dbReference type="EMBL" id="EAG2246371.1"/>
    </source>
</evidence>
<evidence type="ECO:0000313" key="84">
    <source>
        <dbReference type="Proteomes" id="UP000533021"/>
    </source>
</evidence>
<evidence type="ECO:0000313" key="47">
    <source>
        <dbReference type="EMBL" id="NYA02903.1"/>
    </source>
</evidence>
<dbReference type="Proteomes" id="UP000403352">
    <property type="component" value="Unassembled WGS sequence"/>
</dbReference>
<dbReference type="Proteomes" id="UP000455569">
    <property type="component" value="Unassembled WGS sequence"/>
</dbReference>
<evidence type="ECO:0000313" key="61">
    <source>
        <dbReference type="Proteomes" id="UP000365297"/>
    </source>
</evidence>
<dbReference type="EMBL" id="AANDSR010000015">
    <property type="protein sequence ID" value="EDN9837887.1"/>
    <property type="molecule type" value="Genomic_DNA"/>
</dbReference>
<dbReference type="Proteomes" id="UP000339309">
    <property type="component" value="Unassembled WGS sequence"/>
</dbReference>
<evidence type="ECO:0000313" key="35">
    <source>
        <dbReference type="EMBL" id="ECY6544275.1"/>
    </source>
</evidence>
<dbReference type="Proteomes" id="UP000336166">
    <property type="component" value="Unassembled WGS sequence"/>
</dbReference>
<dbReference type="EMBL" id="QXLS01000009">
    <property type="protein sequence ID" value="RKA04919.1"/>
    <property type="molecule type" value="Genomic_DNA"/>
</dbReference>
<dbReference type="EMBL" id="AABGHY010000018">
    <property type="protein sequence ID" value="EAH3295795.1"/>
    <property type="molecule type" value="Genomic_DNA"/>
</dbReference>
<dbReference type="PANTHER" id="PTHR15020">
    <property type="entry name" value="FLAVIN REDUCTASE-RELATED"/>
    <property type="match status" value="1"/>
</dbReference>
<dbReference type="Proteomes" id="UP000481141">
    <property type="component" value="Unassembled WGS sequence"/>
</dbReference>
<evidence type="ECO:0000313" key="72">
    <source>
        <dbReference type="Proteomes" id="UP000455569"/>
    </source>
</evidence>
<evidence type="ECO:0000313" key="19">
    <source>
        <dbReference type="EMBL" id="EAG2998602.1"/>
    </source>
</evidence>
<dbReference type="EMBL" id="AABFVG010000017">
    <property type="protein sequence ID" value="EAH2283503.1"/>
    <property type="molecule type" value="Genomic_DNA"/>
</dbReference>
<evidence type="ECO:0000313" key="4">
    <source>
        <dbReference type="EMBL" id="EAC6549648.1"/>
    </source>
</evidence>
<dbReference type="Proteomes" id="UP000840039">
    <property type="component" value="Unassembled WGS sequence"/>
</dbReference>
<evidence type="ECO:0000313" key="9">
    <source>
        <dbReference type="EMBL" id="EAD5775682.1"/>
    </source>
</evidence>
<reference evidence="47 86" key="9">
    <citation type="submission" date="2020-06" db="EMBL/GenBank/DDBJ databases">
        <title>Two Listeria outbreaks in Switzerland in 2018 and 2020.</title>
        <authorList>
            <person name="Stevens M.J.A."/>
            <person name="Bloemberg G."/>
            <person name="Nusch-Inderbinnen M."/>
            <person name="Stephan R."/>
        </authorList>
    </citation>
    <scope>NUCLEOTIDE SEQUENCE [LARGE SCALE GENOMIC DNA]</scope>
    <source>
        <strain evidence="47 86">N18-0707</strain>
    </source>
</reference>
<dbReference type="EMBL" id="DAAIJL010000008">
    <property type="protein sequence ID" value="HAB8557530.1"/>
    <property type="molecule type" value="Genomic_DNA"/>
</dbReference>
<dbReference type="Proteomes" id="UP000350032">
    <property type="component" value="Unassembled WGS sequence"/>
</dbReference>
<dbReference type="EMBL" id="DAAJFY010000006">
    <property type="protein sequence ID" value="HAC0275669.1"/>
    <property type="molecule type" value="Genomic_DNA"/>
</dbReference>
<evidence type="ECO:0000313" key="51">
    <source>
        <dbReference type="Proteomes" id="UP000331186"/>
    </source>
</evidence>
<evidence type="ECO:0000313" key="21">
    <source>
        <dbReference type="EMBL" id="EAG4462505.1"/>
    </source>
</evidence>
<dbReference type="EMBL" id="AAAIKW010000018">
    <property type="protein sequence ID" value="EAC4553796.1"/>
    <property type="molecule type" value="Genomic_DNA"/>
</dbReference>
<evidence type="ECO:0000313" key="92">
    <source>
        <dbReference type="Proteomes" id="UP000843503"/>
    </source>
</evidence>
<evidence type="ECO:0000313" key="43">
    <source>
        <dbReference type="EMBL" id="HAC0013343.1"/>
    </source>
</evidence>
<evidence type="ECO:0000313" key="13">
    <source>
        <dbReference type="EMBL" id="EAE4943418.1"/>
    </source>
</evidence>
<dbReference type="EMBL" id="AABBYJ010000008">
    <property type="protein sequence ID" value="EAG4332079.1"/>
    <property type="molecule type" value="Genomic_DNA"/>
</dbReference>
<evidence type="ECO:0000313" key="32">
    <source>
        <dbReference type="EMBL" id="ECB9513715.1"/>
    </source>
</evidence>
<evidence type="ECO:0000313" key="46">
    <source>
        <dbReference type="EMBL" id="HAJ9594219.1"/>
    </source>
</evidence>
<evidence type="ECO:0000313" key="48">
    <source>
        <dbReference type="EMBL" id="OET48141.1"/>
    </source>
</evidence>
<dbReference type="Proteomes" id="UP000843503">
    <property type="component" value="Unassembled WGS sequence"/>
</dbReference>
<sequence length="209" mass="22823">MNVLVIGANGKIGRLLVEKLAMEKGFFVRAMVRKAEQVSELEKLGAKPIIADLKKDFHYAYDEIEAVIFTAGSGGHTPASETINIDQNGAIKAIETAKEKGVRRFIIVSSYGADNPENGPESLIHYLKAKQAADEELKRSGLDYTIVRPVGLSDDPATGKIAEVSEKPTTTIPRADVADFISEALSEKSSFYKTYTIESGDTPIKHFFD</sequence>
<dbReference type="Proteomes" id="UP000423131">
    <property type="component" value="Unassembled WGS sequence"/>
</dbReference>
<dbReference type="Proteomes" id="UP000842809">
    <property type="component" value="Unassembled WGS sequence"/>
</dbReference>
<evidence type="ECO:0000313" key="45">
    <source>
        <dbReference type="EMBL" id="HAC1756270.1"/>
    </source>
</evidence>
<evidence type="ECO:0000313" key="10">
    <source>
        <dbReference type="EMBL" id="EAD5787139.1"/>
    </source>
</evidence>
<dbReference type="EMBL" id="DABJAN010000005">
    <property type="protein sequence ID" value="HAJ9594219.1"/>
    <property type="molecule type" value="Genomic_DNA"/>
</dbReference>
<dbReference type="Proteomes" id="UP000546397">
    <property type="component" value="Unassembled WGS sequence"/>
</dbReference>
<evidence type="ECO:0000313" key="7">
    <source>
        <dbReference type="EMBL" id="EAD1186021.1"/>
    </source>
</evidence>
<dbReference type="EMBL" id="AABBAW010000007">
    <property type="protein sequence ID" value="EAG2515927.1"/>
    <property type="molecule type" value="Genomic_DNA"/>
</dbReference>
<dbReference type="Proteomes" id="UP000427828">
    <property type="component" value="Unassembled WGS sequence"/>
</dbReference>
<dbReference type="Proteomes" id="UP000549379">
    <property type="component" value="Unassembled WGS sequence"/>
</dbReference>
<evidence type="ECO:0000313" key="65">
    <source>
        <dbReference type="Proteomes" id="UP000389283"/>
    </source>
</evidence>
<dbReference type="EMBL" id="AAHZFY010000016">
    <property type="protein sequence ID" value="ECB9513715.1"/>
    <property type="molecule type" value="Genomic_DNA"/>
</dbReference>
<dbReference type="Proteomes" id="UP000566721">
    <property type="component" value="Unassembled WGS sequence"/>
</dbReference>
<dbReference type="EMBL" id="AAAREG010000020">
    <property type="protein sequence ID" value="EAE2355569.1"/>
    <property type="molecule type" value="Genomic_DNA"/>
</dbReference>
<dbReference type="EMBL" id="AAAJKI010000066">
    <property type="protein sequence ID" value="EAC6549648.1"/>
    <property type="molecule type" value="Genomic_DNA"/>
</dbReference>
<evidence type="ECO:0000313" key="91">
    <source>
        <dbReference type="Proteomes" id="UP000841146"/>
    </source>
</evidence>
<evidence type="ECO:0000313" key="68">
    <source>
        <dbReference type="Proteomes" id="UP000403352"/>
    </source>
</evidence>
<evidence type="ECO:0000313" key="26">
    <source>
        <dbReference type="EMBL" id="EAH2283503.1"/>
    </source>
</evidence>
<dbReference type="Proteomes" id="UP000530452">
    <property type="component" value="Unassembled WGS sequence"/>
</dbReference>
<proteinExistence type="predicted"/>
<dbReference type="GO" id="GO:0016829">
    <property type="term" value="F:lyase activity"/>
    <property type="evidence" value="ECO:0007669"/>
    <property type="project" value="UniProtKB-KW"/>
</dbReference>
<dbReference type="Proteomes" id="UP000358545">
    <property type="component" value="Unassembled WGS sequence"/>
</dbReference>
<dbReference type="EMBL" id="AABAGT010000004">
    <property type="protein sequence ID" value="EAG0866299.1"/>
    <property type="molecule type" value="Genomic_DNA"/>
</dbReference>
<dbReference type="Proteomes" id="UP000389283">
    <property type="component" value="Unassembled WGS sequence"/>
</dbReference>
<evidence type="ECO:0000313" key="53">
    <source>
        <dbReference type="Proteomes" id="UP000337746"/>
    </source>
</evidence>
<dbReference type="Proteomes" id="UP000467536">
    <property type="component" value="Unassembled WGS sequence"/>
</dbReference>
<dbReference type="EMBL" id="AABBHO010000076">
    <property type="protein sequence ID" value="EAG2998602.1"/>
    <property type="molecule type" value="Genomic_DNA"/>
</dbReference>
<evidence type="ECO:0000313" key="85">
    <source>
        <dbReference type="Proteomes" id="UP000540117"/>
    </source>
</evidence>
<dbReference type="EMBL" id="AAANYR010000006">
    <property type="protein sequence ID" value="EAD5787139.1"/>
    <property type="molecule type" value="Genomic_DNA"/>
</dbReference>
<reference evidence="91 92" key="3">
    <citation type="journal article" date="2018" name="Genome Biol.">
        <title>SKESA: strategic k-mer extension for scrupulous assemblies.</title>
        <authorList>
            <person name="Souvorov A."/>
            <person name="Agarwala R."/>
            <person name="Lipman D.J."/>
        </authorList>
    </citation>
    <scope>NUCLEOTIDE SEQUENCE [LARGE SCALE GENOMIC DNA]</scope>
    <source>
        <strain evidence="41">09CEB371LM</strain>
        <strain evidence="46">2017-325981-023-01</strain>
        <strain evidence="42 94">CFIAFB20100120</strain>
        <strain evidence="44">CFIAFB20170037</strain>
        <strain evidence="43 91">CFIAFB20170045</strain>
        <strain evidence="45 93">DMG1500109</strain>
    </source>
</reference>
<dbReference type="Gene3D" id="3.40.50.720">
    <property type="entry name" value="NAD(P)-binding Rossmann-like Domain"/>
    <property type="match status" value="1"/>
</dbReference>
<dbReference type="Proteomes" id="UP000376505">
    <property type="component" value="Unassembled WGS sequence"/>
</dbReference>
<dbReference type="Proteomes" id="UP000843775">
    <property type="component" value="Unassembled WGS sequence"/>
</dbReference>
<dbReference type="EMBL" id="AAIAJJ010000006">
    <property type="protein sequence ID" value="ECC1557637.1"/>
    <property type="molecule type" value="Genomic_DNA"/>
</dbReference>